<dbReference type="AlphaFoldDB" id="A0A0F9MJZ3"/>
<comment type="caution">
    <text evidence="1">The sequence shown here is derived from an EMBL/GenBank/DDBJ whole genome shotgun (WGS) entry which is preliminary data.</text>
</comment>
<gene>
    <name evidence="1" type="ORF">LCGC14_1146160</name>
</gene>
<accession>A0A0F9MJZ3</accession>
<reference evidence="1" key="1">
    <citation type="journal article" date="2015" name="Nature">
        <title>Complex archaea that bridge the gap between prokaryotes and eukaryotes.</title>
        <authorList>
            <person name="Spang A."/>
            <person name="Saw J.H."/>
            <person name="Jorgensen S.L."/>
            <person name="Zaremba-Niedzwiedzka K."/>
            <person name="Martijn J."/>
            <person name="Lind A.E."/>
            <person name="van Eijk R."/>
            <person name="Schleper C."/>
            <person name="Guy L."/>
            <person name="Ettema T.J."/>
        </authorList>
    </citation>
    <scope>NUCLEOTIDE SEQUENCE</scope>
</reference>
<protein>
    <submittedName>
        <fullName evidence="1">Uncharacterized protein</fullName>
    </submittedName>
</protein>
<sequence>MKIHDWRELNLQSLDQVLCAGEGKFSKAIHKFQRLIGAPPEAAQITHEASVAGRMNVFVQESTTLNWDGQKGVQQHLMSSWLPHYNGRVWIRKLDFERTKKYYRNDWGFWEVHKDDPYESGIPGALELLLAGLRMHRYVRKVWPSYTPKFTKEPHCTEHGARRIREHQLWIKPVVINRMPPWFWLVRPWMNY</sequence>
<dbReference type="Gene3D" id="3.90.1720.10">
    <property type="entry name" value="endopeptidase domain like (from Nostoc punctiforme)"/>
    <property type="match status" value="1"/>
</dbReference>
<organism evidence="1">
    <name type="scientific">marine sediment metagenome</name>
    <dbReference type="NCBI Taxonomy" id="412755"/>
    <lineage>
        <taxon>unclassified sequences</taxon>
        <taxon>metagenomes</taxon>
        <taxon>ecological metagenomes</taxon>
    </lineage>
</organism>
<dbReference type="EMBL" id="LAZR01005477">
    <property type="protein sequence ID" value="KKM99606.1"/>
    <property type="molecule type" value="Genomic_DNA"/>
</dbReference>
<proteinExistence type="predicted"/>
<name>A0A0F9MJZ3_9ZZZZ</name>
<evidence type="ECO:0000313" key="1">
    <source>
        <dbReference type="EMBL" id="KKM99606.1"/>
    </source>
</evidence>